<protein>
    <recommendedName>
        <fullName evidence="5">Elongator complex protein 5</fullName>
    </recommendedName>
</protein>
<evidence type="ECO:0000313" key="11">
    <source>
        <dbReference type="Proteomes" id="UP000605846"/>
    </source>
</evidence>
<evidence type="ECO:0000256" key="4">
    <source>
        <dbReference type="ARBA" id="ARBA00009567"/>
    </source>
</evidence>
<dbReference type="PANTHER" id="PTHR15641:SF1">
    <property type="entry name" value="ELONGATOR COMPLEX PROTEIN 5"/>
    <property type="match status" value="1"/>
</dbReference>
<feature type="compositionally biased region" description="Acidic residues" evidence="9">
    <location>
        <begin position="200"/>
        <end position="216"/>
    </location>
</feature>
<sequence length="216" mass="24151">MLSQPKTYQILKALESLTTDAIRLVVVHHSDIQPTTPPGLPAISDALDRLASVIITIEALKERTYYETQALLTGFIPQEAFSYLTTTSNQVDRGGIAKIEWRRKSGKVQYESNGFYLESGSLMVVPAERLTGLEAKKVDDAEETSEEQPDVISNLSFNLSLTDEQRKAKESIVLPYMKAQRTVEVEKEISNSGNIYYEPDAADDFDDEDPDDDLDL</sequence>
<dbReference type="Gene3D" id="3.40.50.300">
    <property type="entry name" value="P-loop containing nucleotide triphosphate hydrolases"/>
    <property type="match status" value="1"/>
</dbReference>
<dbReference type="OrthoDB" id="166907at2759"/>
<reference evidence="10" key="1">
    <citation type="submission" date="2020-01" db="EMBL/GenBank/DDBJ databases">
        <title>Genome Sequencing of Three Apophysomyces-Like Fungal Strains Confirms a Novel Fungal Genus in the Mucoromycota with divergent Burkholderia-like Endosymbiotic Bacteria.</title>
        <authorList>
            <person name="Stajich J.E."/>
            <person name="Macias A.M."/>
            <person name="Carter-House D."/>
            <person name="Lovett B."/>
            <person name="Kasson L.R."/>
            <person name="Berry K."/>
            <person name="Grigoriev I."/>
            <person name="Chang Y."/>
            <person name="Spatafora J."/>
            <person name="Kasson M.T."/>
        </authorList>
    </citation>
    <scope>NUCLEOTIDE SEQUENCE</scope>
    <source>
        <strain evidence="10">NRRL A-21654</strain>
    </source>
</reference>
<dbReference type="InterPro" id="IPR027417">
    <property type="entry name" value="P-loop_NTPase"/>
</dbReference>
<keyword evidence="7" id="KW-0819">tRNA processing</keyword>
<dbReference type="GO" id="GO:0000049">
    <property type="term" value="F:tRNA binding"/>
    <property type="evidence" value="ECO:0007669"/>
    <property type="project" value="TreeGrafter"/>
</dbReference>
<dbReference type="UniPathway" id="UPA00988"/>
<evidence type="ECO:0000256" key="8">
    <source>
        <dbReference type="ARBA" id="ARBA00023242"/>
    </source>
</evidence>
<evidence type="ECO:0000256" key="1">
    <source>
        <dbReference type="ARBA" id="ARBA00004123"/>
    </source>
</evidence>
<dbReference type="AlphaFoldDB" id="A0A8H7BPS3"/>
<dbReference type="Proteomes" id="UP000605846">
    <property type="component" value="Unassembled WGS sequence"/>
</dbReference>
<evidence type="ECO:0000256" key="6">
    <source>
        <dbReference type="ARBA" id="ARBA00022490"/>
    </source>
</evidence>
<comment type="pathway">
    <text evidence="3">tRNA modification; 5-methoxycarbonylmethyl-2-thiouridine-tRNA biosynthesis.</text>
</comment>
<feature type="region of interest" description="Disordered" evidence="9">
    <location>
        <begin position="190"/>
        <end position="216"/>
    </location>
</feature>
<accession>A0A8H7BPS3</accession>
<dbReference type="GO" id="GO:0005634">
    <property type="term" value="C:nucleus"/>
    <property type="evidence" value="ECO:0007669"/>
    <property type="project" value="UniProtKB-SubCell"/>
</dbReference>
<organism evidence="10 11">
    <name type="scientific">Apophysomyces ossiformis</name>
    <dbReference type="NCBI Taxonomy" id="679940"/>
    <lineage>
        <taxon>Eukaryota</taxon>
        <taxon>Fungi</taxon>
        <taxon>Fungi incertae sedis</taxon>
        <taxon>Mucoromycota</taxon>
        <taxon>Mucoromycotina</taxon>
        <taxon>Mucoromycetes</taxon>
        <taxon>Mucorales</taxon>
        <taxon>Mucorineae</taxon>
        <taxon>Mucoraceae</taxon>
        <taxon>Apophysomyces</taxon>
    </lineage>
</organism>
<dbReference type="Pfam" id="PF10483">
    <property type="entry name" value="Elong_Iki1"/>
    <property type="match status" value="1"/>
</dbReference>
<proteinExistence type="inferred from homology"/>
<evidence type="ECO:0000256" key="3">
    <source>
        <dbReference type="ARBA" id="ARBA00005043"/>
    </source>
</evidence>
<comment type="similarity">
    <text evidence="4">Belongs to the ELP5 family.</text>
</comment>
<dbReference type="PANTHER" id="PTHR15641">
    <property type="entry name" value="ELONGATOR COMPLEX PROTEIN 5"/>
    <property type="match status" value="1"/>
</dbReference>
<keyword evidence="6" id="KW-0963">Cytoplasm</keyword>
<gene>
    <name evidence="10" type="primary">ELP5</name>
    <name evidence="10" type="ORF">EC973_007467</name>
</gene>
<evidence type="ECO:0000313" key="10">
    <source>
        <dbReference type="EMBL" id="KAF7727489.1"/>
    </source>
</evidence>
<keyword evidence="8" id="KW-0539">Nucleus</keyword>
<name>A0A8H7BPS3_9FUNG</name>
<dbReference type="InterPro" id="IPR019519">
    <property type="entry name" value="Elp5"/>
</dbReference>
<evidence type="ECO:0000256" key="5">
    <source>
        <dbReference type="ARBA" id="ARBA00020264"/>
    </source>
</evidence>
<keyword evidence="11" id="KW-1185">Reference proteome</keyword>
<dbReference type="GO" id="GO:0033588">
    <property type="term" value="C:elongator holoenzyme complex"/>
    <property type="evidence" value="ECO:0007669"/>
    <property type="project" value="InterPro"/>
</dbReference>
<dbReference type="EMBL" id="JABAYA010000055">
    <property type="protein sequence ID" value="KAF7727489.1"/>
    <property type="molecule type" value="Genomic_DNA"/>
</dbReference>
<dbReference type="GO" id="GO:0005829">
    <property type="term" value="C:cytosol"/>
    <property type="evidence" value="ECO:0007669"/>
    <property type="project" value="TreeGrafter"/>
</dbReference>
<dbReference type="GO" id="GO:0002098">
    <property type="term" value="P:tRNA wobble uridine modification"/>
    <property type="evidence" value="ECO:0007669"/>
    <property type="project" value="InterPro"/>
</dbReference>
<evidence type="ECO:0000256" key="2">
    <source>
        <dbReference type="ARBA" id="ARBA00004496"/>
    </source>
</evidence>
<comment type="subcellular location">
    <subcellularLocation>
        <location evidence="2">Cytoplasm</location>
    </subcellularLocation>
    <subcellularLocation>
        <location evidence="1">Nucleus</location>
    </subcellularLocation>
</comment>
<evidence type="ECO:0000256" key="9">
    <source>
        <dbReference type="SAM" id="MobiDB-lite"/>
    </source>
</evidence>
<comment type="caution">
    <text evidence="10">The sequence shown here is derived from an EMBL/GenBank/DDBJ whole genome shotgun (WGS) entry which is preliminary data.</text>
</comment>
<evidence type="ECO:0000256" key="7">
    <source>
        <dbReference type="ARBA" id="ARBA00022694"/>
    </source>
</evidence>